<organism evidence="2 3">
    <name type="scientific">Luteolibacter rhizosphaerae</name>
    <dbReference type="NCBI Taxonomy" id="2989719"/>
    <lineage>
        <taxon>Bacteria</taxon>
        <taxon>Pseudomonadati</taxon>
        <taxon>Verrucomicrobiota</taxon>
        <taxon>Verrucomicrobiia</taxon>
        <taxon>Verrucomicrobiales</taxon>
        <taxon>Verrucomicrobiaceae</taxon>
        <taxon>Luteolibacter</taxon>
    </lineage>
</organism>
<dbReference type="Proteomes" id="UP001165653">
    <property type="component" value="Unassembled WGS sequence"/>
</dbReference>
<keyword evidence="1" id="KW-0732">Signal</keyword>
<feature type="chain" id="PRO_5045603203" description="PEP-CTERM sorting domain-containing protein" evidence="1">
    <location>
        <begin position="22"/>
        <end position="348"/>
    </location>
</feature>
<evidence type="ECO:0000313" key="2">
    <source>
        <dbReference type="EMBL" id="MCW1914715.1"/>
    </source>
</evidence>
<dbReference type="EMBL" id="JAPDDR010000007">
    <property type="protein sequence ID" value="MCW1914715.1"/>
    <property type="molecule type" value="Genomic_DNA"/>
</dbReference>
<proteinExistence type="predicted"/>
<gene>
    <name evidence="2" type="ORF">OJ996_14095</name>
</gene>
<comment type="caution">
    <text evidence="2">The sequence shown here is derived from an EMBL/GenBank/DDBJ whole genome shotgun (WGS) entry which is preliminary data.</text>
</comment>
<sequence>MKNPIFTFVPLALLTLSHAWAAELVYEPFNYTAATGVTSLAGGSGWNAAWTQDGSSGVISSAGMSYTDSLGNVLTVSGLGMETTGSATTRNFRTVSGGPLTDVWISFLYRLPASNSLFEGVSFYRGSTALFSISNTSVDTSSSITLGNSVTPANVNTLKGVFGTTHLVVLHLTEGGTSPDKVEAFIDPPFAAIPSQPDGTIQAANFNFDTVRIAGQNGATLFVDEFRVGSTFADVTPHTPGGDPDTDGDGLTDGQETVLGLDPFVSNAGLVAAIKANPDYFGLYDSAGMLQLTNGGVVLPQTGNDPVGFTFEVQHSTHLSTWPPLETFTRSVVLPGGKNFLRVTLDNP</sequence>
<feature type="signal peptide" evidence="1">
    <location>
        <begin position="1"/>
        <end position="21"/>
    </location>
</feature>
<keyword evidence="3" id="KW-1185">Reference proteome</keyword>
<evidence type="ECO:0000313" key="3">
    <source>
        <dbReference type="Proteomes" id="UP001165653"/>
    </source>
</evidence>
<dbReference type="RefSeq" id="WP_264514251.1">
    <property type="nucleotide sequence ID" value="NZ_JAPDDR010000007.1"/>
</dbReference>
<accession>A0ABT3G4F9</accession>
<name>A0ABT3G4F9_9BACT</name>
<evidence type="ECO:0008006" key="4">
    <source>
        <dbReference type="Google" id="ProtNLM"/>
    </source>
</evidence>
<evidence type="ECO:0000256" key="1">
    <source>
        <dbReference type="SAM" id="SignalP"/>
    </source>
</evidence>
<protein>
    <recommendedName>
        <fullName evidence="4">PEP-CTERM sorting domain-containing protein</fullName>
    </recommendedName>
</protein>
<reference evidence="2" key="1">
    <citation type="submission" date="2022-10" db="EMBL/GenBank/DDBJ databases">
        <title>Luteolibacter sp. GHJ8, whole genome shotgun sequencing project.</title>
        <authorList>
            <person name="Zhao G."/>
            <person name="Shen L."/>
        </authorList>
    </citation>
    <scope>NUCLEOTIDE SEQUENCE</scope>
    <source>
        <strain evidence="2">GHJ8</strain>
    </source>
</reference>